<dbReference type="GO" id="GO:0005737">
    <property type="term" value="C:cytoplasm"/>
    <property type="evidence" value="ECO:0007669"/>
    <property type="project" value="TreeGrafter"/>
</dbReference>
<evidence type="ECO:0000313" key="12">
    <source>
        <dbReference type="EMBL" id="MBE5039100.1"/>
    </source>
</evidence>
<evidence type="ECO:0000256" key="7">
    <source>
        <dbReference type="ARBA" id="ARBA00022898"/>
    </source>
</evidence>
<keyword evidence="6 11" id="KW-0808">Transferase</keyword>
<protein>
    <recommendedName>
        <fullName evidence="11">Alpha-1,4 glucan phosphorylase</fullName>
        <ecNumber evidence="11">2.4.1.1</ecNumber>
    </recommendedName>
</protein>
<dbReference type="Gene3D" id="3.40.50.2000">
    <property type="entry name" value="Glycogen Phosphorylase B"/>
    <property type="match status" value="2"/>
</dbReference>
<keyword evidence="13" id="KW-1185">Reference proteome</keyword>
<evidence type="ECO:0000256" key="9">
    <source>
        <dbReference type="ARBA" id="ARBA00025174"/>
    </source>
</evidence>
<accession>A0A9D5R7R4</accession>
<evidence type="ECO:0000256" key="1">
    <source>
        <dbReference type="ARBA" id="ARBA00001275"/>
    </source>
</evidence>
<dbReference type="InterPro" id="IPR035090">
    <property type="entry name" value="Pyridoxal_P_attach_site"/>
</dbReference>
<dbReference type="FunFam" id="3.40.50.2000:FF:000807">
    <property type="entry name" value="Alpha-glucan phosphorylase 2, cytosolic"/>
    <property type="match status" value="1"/>
</dbReference>
<dbReference type="Pfam" id="PF00343">
    <property type="entry name" value="Phosphorylase"/>
    <property type="match status" value="1"/>
</dbReference>
<dbReference type="InterPro" id="IPR011833">
    <property type="entry name" value="Glycg_phsphrylas"/>
</dbReference>
<evidence type="ECO:0000313" key="13">
    <source>
        <dbReference type="Proteomes" id="UP000806542"/>
    </source>
</evidence>
<dbReference type="GO" id="GO:0030170">
    <property type="term" value="F:pyridoxal phosphate binding"/>
    <property type="evidence" value="ECO:0007669"/>
    <property type="project" value="InterPro"/>
</dbReference>
<keyword evidence="7 10" id="KW-0663">Pyridoxal phosphate</keyword>
<comment type="function">
    <text evidence="11">Allosteric enzyme that catalyzes the rate-limiting step in glycogen catabolism, the phosphorolytic cleavage of glycogen to produce glucose-1-phosphate, and plays a central role in maintaining cellular and organismal glucose homeostasis.</text>
</comment>
<proteinExistence type="inferred from homology"/>
<evidence type="ECO:0000256" key="4">
    <source>
        <dbReference type="ARBA" id="ARBA00022533"/>
    </source>
</evidence>
<comment type="cofactor">
    <cofactor evidence="2 11">
        <name>pyridoxal 5'-phosphate</name>
        <dbReference type="ChEBI" id="CHEBI:597326"/>
    </cofactor>
</comment>
<comment type="caution">
    <text evidence="12">The sequence shown here is derived from an EMBL/GenBank/DDBJ whole genome shotgun (WGS) entry which is preliminary data.</text>
</comment>
<keyword evidence="5 11" id="KW-0328">Glycosyltransferase</keyword>
<dbReference type="SUPFAM" id="SSF53756">
    <property type="entry name" value="UDP-Glycosyltransferase/glycogen phosphorylase"/>
    <property type="match status" value="1"/>
</dbReference>
<evidence type="ECO:0000256" key="2">
    <source>
        <dbReference type="ARBA" id="ARBA00001933"/>
    </source>
</evidence>
<sequence>MKDEITGKLKRYFGKTVKQATQREIYTAVSMTIRDEIMEKWVAYKEKTDKKPQKELYYLSFEFLMGRAMGNNLMNLTETDLYREVLADMGVSLEDVEEYETDAGLGNGGLGRLAACFLDSLTNLELPAFGCGIRYEYGLFRQKIVDGYQIEMPDPWLQSGNIWDIARPEDIKEIHFNGRVEEYMENGQLKFRHLDYNTVMAEPYDMPITGFESETVNTLRLWRAVSPEVIDMSEFNRGDYVKATENRALAEVISKILYPEDNHYEGKMLRLKQQYFFVSATMQWILSKHKQKELPLDRLPDYVQIHINDTHPTIAIPELMRLLMDEEGMGWDEAWGIVGRTFAYTNHTILCEALEKWPFEMVEHLLPRLAMIIREIDRRQREMLCDRFPGDYGKIEYMAVISQGQVSMANLCLTACHSINGVAALHTEILKKETFKDYYSIYPYKFKNMTNGVTFRRWLYKANPQLASLISQSIGDGWIKDYRQMEKLTPFAQDPAFRSRFAQIKHENKVHLAEFIKEKNGIEVDPDSMFDVQIKRLHEYKRQLLKILQIVCRYQQLLEHPEQADPQPVTYIFAAKAAPGYKMAKLIIKFINDVASVINSDSRVNKIMKVVFVENYSVSIAERIVAAADVSEQISTASKEASGTGNMKLMLNGALTLGTMDGANVEIREQVGDDNIFIFGLSSEEVLRIYAHGKSPSPEIYASNPVIKKAVDTLIDGTFNQENLFYEIYHSLVMGSGFADNYLILADFDSYLHACQQVLDKFKDKDAWFTSAVMNTAKSGFFSSDRTIEDYNREIWHLT</sequence>
<dbReference type="NCBIfam" id="TIGR02093">
    <property type="entry name" value="P_ylase"/>
    <property type="match status" value="1"/>
</dbReference>
<dbReference type="Proteomes" id="UP000806542">
    <property type="component" value="Unassembled WGS sequence"/>
</dbReference>
<comment type="similarity">
    <text evidence="3 11">Belongs to the glycogen phosphorylase family.</text>
</comment>
<dbReference type="PIRSF" id="PIRSF000460">
    <property type="entry name" value="Pprylas_GlgP"/>
    <property type="match status" value="1"/>
</dbReference>
<evidence type="ECO:0000256" key="8">
    <source>
        <dbReference type="ARBA" id="ARBA00023277"/>
    </source>
</evidence>
<keyword evidence="4" id="KW-0021">Allosteric enzyme</keyword>
<dbReference type="EC" id="2.4.1.1" evidence="11"/>
<reference evidence="12" key="1">
    <citation type="submission" date="2020-10" db="EMBL/GenBank/DDBJ databases">
        <title>ChiBAC.</title>
        <authorList>
            <person name="Zenner C."/>
            <person name="Hitch T.C.A."/>
            <person name="Clavel T."/>
        </authorList>
    </citation>
    <scope>NUCLEOTIDE SEQUENCE</scope>
    <source>
        <strain evidence="12">DSM 107454</strain>
    </source>
</reference>
<evidence type="ECO:0000256" key="3">
    <source>
        <dbReference type="ARBA" id="ARBA00006047"/>
    </source>
</evidence>
<dbReference type="PROSITE" id="PS00102">
    <property type="entry name" value="PHOSPHORYLASE"/>
    <property type="match status" value="1"/>
</dbReference>
<gene>
    <name evidence="12" type="ORF">INF28_01275</name>
</gene>
<dbReference type="GO" id="GO:0008184">
    <property type="term" value="F:glycogen phosphorylase activity"/>
    <property type="evidence" value="ECO:0007669"/>
    <property type="project" value="InterPro"/>
</dbReference>
<evidence type="ECO:0000256" key="10">
    <source>
        <dbReference type="PIRSR" id="PIRSR000460-1"/>
    </source>
</evidence>
<comment type="function">
    <text evidence="9">Phosphorylase is an important allosteric enzyme in carbohydrate metabolism. Enzymes from different sources differ in their regulatory mechanisms and in their natural substrates. However, all known phosphorylases share catalytic and structural properties.</text>
</comment>
<evidence type="ECO:0000256" key="6">
    <source>
        <dbReference type="ARBA" id="ARBA00022679"/>
    </source>
</evidence>
<keyword evidence="8 11" id="KW-0119">Carbohydrate metabolism</keyword>
<dbReference type="PANTHER" id="PTHR11468:SF3">
    <property type="entry name" value="GLYCOGEN PHOSPHORYLASE, LIVER FORM"/>
    <property type="match status" value="1"/>
</dbReference>
<dbReference type="PANTHER" id="PTHR11468">
    <property type="entry name" value="GLYCOGEN PHOSPHORYLASE"/>
    <property type="match status" value="1"/>
</dbReference>
<evidence type="ECO:0000256" key="5">
    <source>
        <dbReference type="ARBA" id="ARBA00022676"/>
    </source>
</evidence>
<dbReference type="CDD" id="cd04300">
    <property type="entry name" value="GT35_Glycogen_Phosphorylase"/>
    <property type="match status" value="1"/>
</dbReference>
<name>A0A9D5R7R4_9FIRM</name>
<dbReference type="EMBL" id="JADCKB010000001">
    <property type="protein sequence ID" value="MBE5039100.1"/>
    <property type="molecule type" value="Genomic_DNA"/>
</dbReference>
<dbReference type="InterPro" id="IPR000811">
    <property type="entry name" value="Glyco_trans_35"/>
</dbReference>
<comment type="catalytic activity">
    <reaction evidence="1 11">
        <text>[(1-&gt;4)-alpha-D-glucosyl](n) + phosphate = [(1-&gt;4)-alpha-D-glucosyl](n-1) + alpha-D-glucose 1-phosphate</text>
        <dbReference type="Rhea" id="RHEA:41732"/>
        <dbReference type="Rhea" id="RHEA-COMP:9584"/>
        <dbReference type="Rhea" id="RHEA-COMP:9586"/>
        <dbReference type="ChEBI" id="CHEBI:15444"/>
        <dbReference type="ChEBI" id="CHEBI:43474"/>
        <dbReference type="ChEBI" id="CHEBI:58601"/>
        <dbReference type="EC" id="2.4.1.1"/>
    </reaction>
</comment>
<dbReference type="AlphaFoldDB" id="A0A9D5R7R4"/>
<organism evidence="12 13">
    <name type="scientific">Ructibacterium gallinarum</name>
    <dbReference type="NCBI Taxonomy" id="2779355"/>
    <lineage>
        <taxon>Bacteria</taxon>
        <taxon>Bacillati</taxon>
        <taxon>Bacillota</taxon>
        <taxon>Clostridia</taxon>
        <taxon>Eubacteriales</taxon>
        <taxon>Oscillospiraceae</taxon>
        <taxon>Ructibacterium</taxon>
    </lineage>
</organism>
<dbReference type="FunFam" id="3.40.50.2000:FF:000003">
    <property type="entry name" value="Alpha-1,4 glucan phosphorylase"/>
    <property type="match status" value="1"/>
</dbReference>
<feature type="modified residue" description="N6-(pyridoxal phosphate)lysine" evidence="10">
    <location>
        <position position="648"/>
    </location>
</feature>
<dbReference type="GO" id="GO:0005980">
    <property type="term" value="P:glycogen catabolic process"/>
    <property type="evidence" value="ECO:0007669"/>
    <property type="project" value="TreeGrafter"/>
</dbReference>
<evidence type="ECO:0000256" key="11">
    <source>
        <dbReference type="RuleBase" id="RU000587"/>
    </source>
</evidence>